<reference evidence="1 2" key="1">
    <citation type="submission" date="2017-07" db="EMBL/GenBank/DDBJ databases">
        <title>Genome sequencing and assembly of Paenibacillus rigui.</title>
        <authorList>
            <person name="Mayilraj S."/>
        </authorList>
    </citation>
    <scope>NUCLEOTIDE SEQUENCE [LARGE SCALE GENOMIC DNA]</scope>
    <source>
        <strain evidence="1 2">JCM 16352</strain>
    </source>
</reference>
<dbReference type="Proteomes" id="UP000215509">
    <property type="component" value="Unassembled WGS sequence"/>
</dbReference>
<dbReference type="OrthoDB" id="2472809at2"/>
<proteinExistence type="predicted"/>
<name>A0A229UVR3_9BACL</name>
<accession>A0A229UVR3</accession>
<evidence type="ECO:0000313" key="1">
    <source>
        <dbReference type="EMBL" id="OXM87393.1"/>
    </source>
</evidence>
<gene>
    <name evidence="1" type="ORF">CF651_04615</name>
</gene>
<sequence>MEDIAKQKALLNEEMTFMQQIQTCEEVLFTIMNTVRQHGTSMHLLTVEDIITFIHRMELDFRTELLHVNLEQAIEASKYKR</sequence>
<dbReference type="EMBL" id="NMQW01000005">
    <property type="protein sequence ID" value="OXM87393.1"/>
    <property type="molecule type" value="Genomic_DNA"/>
</dbReference>
<dbReference type="AlphaFoldDB" id="A0A229UVR3"/>
<evidence type="ECO:0000313" key="2">
    <source>
        <dbReference type="Proteomes" id="UP000215509"/>
    </source>
</evidence>
<organism evidence="1 2">
    <name type="scientific">Paenibacillus rigui</name>
    <dbReference type="NCBI Taxonomy" id="554312"/>
    <lineage>
        <taxon>Bacteria</taxon>
        <taxon>Bacillati</taxon>
        <taxon>Bacillota</taxon>
        <taxon>Bacilli</taxon>
        <taxon>Bacillales</taxon>
        <taxon>Paenibacillaceae</taxon>
        <taxon>Paenibacillus</taxon>
    </lineage>
</organism>
<comment type="caution">
    <text evidence="1">The sequence shown here is derived from an EMBL/GenBank/DDBJ whole genome shotgun (WGS) entry which is preliminary data.</text>
</comment>
<protein>
    <submittedName>
        <fullName evidence="1">Uncharacterized protein</fullName>
    </submittedName>
</protein>
<dbReference type="RefSeq" id="WP_094013690.1">
    <property type="nucleotide sequence ID" value="NZ_NMQW01000005.1"/>
</dbReference>
<keyword evidence="2" id="KW-1185">Reference proteome</keyword>